<dbReference type="Proteomes" id="UP000242188">
    <property type="component" value="Unassembled WGS sequence"/>
</dbReference>
<evidence type="ECO:0000313" key="2">
    <source>
        <dbReference type="Proteomes" id="UP000242188"/>
    </source>
</evidence>
<protein>
    <submittedName>
        <fullName evidence="1">Uncharacterized protein</fullName>
    </submittedName>
</protein>
<dbReference type="AlphaFoldDB" id="A0A210Q3W8"/>
<name>A0A210Q3W8_MIZYE</name>
<accession>A0A210Q3W8</accession>
<reference evidence="1 2" key="1">
    <citation type="journal article" date="2017" name="Nat. Ecol. Evol.">
        <title>Scallop genome provides insights into evolution of bilaterian karyotype and development.</title>
        <authorList>
            <person name="Wang S."/>
            <person name="Zhang J."/>
            <person name="Jiao W."/>
            <person name="Li J."/>
            <person name="Xun X."/>
            <person name="Sun Y."/>
            <person name="Guo X."/>
            <person name="Huan P."/>
            <person name="Dong B."/>
            <person name="Zhang L."/>
            <person name="Hu X."/>
            <person name="Sun X."/>
            <person name="Wang J."/>
            <person name="Zhao C."/>
            <person name="Wang Y."/>
            <person name="Wang D."/>
            <person name="Huang X."/>
            <person name="Wang R."/>
            <person name="Lv J."/>
            <person name="Li Y."/>
            <person name="Zhang Z."/>
            <person name="Liu B."/>
            <person name="Lu W."/>
            <person name="Hui Y."/>
            <person name="Liang J."/>
            <person name="Zhou Z."/>
            <person name="Hou R."/>
            <person name="Li X."/>
            <person name="Liu Y."/>
            <person name="Li H."/>
            <person name="Ning X."/>
            <person name="Lin Y."/>
            <person name="Zhao L."/>
            <person name="Xing Q."/>
            <person name="Dou J."/>
            <person name="Li Y."/>
            <person name="Mao J."/>
            <person name="Guo H."/>
            <person name="Dou H."/>
            <person name="Li T."/>
            <person name="Mu C."/>
            <person name="Jiang W."/>
            <person name="Fu Q."/>
            <person name="Fu X."/>
            <person name="Miao Y."/>
            <person name="Liu J."/>
            <person name="Yu Q."/>
            <person name="Li R."/>
            <person name="Liao H."/>
            <person name="Li X."/>
            <person name="Kong Y."/>
            <person name="Jiang Z."/>
            <person name="Chourrout D."/>
            <person name="Li R."/>
            <person name="Bao Z."/>
        </authorList>
    </citation>
    <scope>NUCLEOTIDE SEQUENCE [LARGE SCALE GENOMIC DNA]</scope>
    <source>
        <strain evidence="1 2">PY_sf001</strain>
    </source>
</reference>
<proteinExistence type="predicted"/>
<organism evidence="1 2">
    <name type="scientific">Mizuhopecten yessoensis</name>
    <name type="common">Japanese scallop</name>
    <name type="synonym">Patinopecten yessoensis</name>
    <dbReference type="NCBI Taxonomy" id="6573"/>
    <lineage>
        <taxon>Eukaryota</taxon>
        <taxon>Metazoa</taxon>
        <taxon>Spiralia</taxon>
        <taxon>Lophotrochozoa</taxon>
        <taxon>Mollusca</taxon>
        <taxon>Bivalvia</taxon>
        <taxon>Autobranchia</taxon>
        <taxon>Pteriomorphia</taxon>
        <taxon>Pectinida</taxon>
        <taxon>Pectinoidea</taxon>
        <taxon>Pectinidae</taxon>
        <taxon>Mizuhopecten</taxon>
    </lineage>
</organism>
<dbReference type="EMBL" id="NEDP02005113">
    <property type="protein sequence ID" value="OWF43405.1"/>
    <property type="molecule type" value="Genomic_DNA"/>
</dbReference>
<gene>
    <name evidence="1" type="ORF">KP79_PYT21798</name>
</gene>
<evidence type="ECO:0000313" key="1">
    <source>
        <dbReference type="EMBL" id="OWF43405.1"/>
    </source>
</evidence>
<keyword evidence="2" id="KW-1185">Reference proteome</keyword>
<sequence>MRILVERPQSSCCAVEDLTVLLRRPYGVPTASMSVRKATSRTVCMLKACAVAWRARRPAASNGDATALLRLCKRPYCARLGVRHFLWTPRDCHEDAALV</sequence>
<comment type="caution">
    <text evidence="1">The sequence shown here is derived from an EMBL/GenBank/DDBJ whole genome shotgun (WGS) entry which is preliminary data.</text>
</comment>